<protein>
    <submittedName>
        <fullName evidence="3">Uncharacterized protein</fullName>
    </submittedName>
</protein>
<dbReference type="AlphaFoldDB" id="A0A9W7L2N6"/>
<feature type="region of interest" description="Disordered" evidence="2">
    <location>
        <begin position="35"/>
        <end position="71"/>
    </location>
</feature>
<feature type="compositionally biased region" description="Pro residues" evidence="2">
    <location>
        <begin position="401"/>
        <end position="410"/>
    </location>
</feature>
<feature type="region of interest" description="Disordered" evidence="2">
    <location>
        <begin position="273"/>
        <end position="370"/>
    </location>
</feature>
<sequence length="853" mass="91940">VPSKPILNSSGRDTVFGFLFNGKVLGSNAPLGTMIPHPPSLHAEEGATPEVVDSAPAPSPTPSAPPLPPPYTLKFDIELPPPPPKPSRQLPQTIPEMEKEWAALSMVCPSSPSFASLDLSLKSSVLLSFKRMLKSSLFQANSSLSKLPVFDDVLVMAASGEVMPARYESAVRNNVEERITKYELELTIKLEGKRLAYLKKEGEARRAELARWEKSREATNAARAKIVEKYQLLMKESEEKIERAKRQREMVETAMTPTREAPPPRTLAVTDGEGPDIFDSMSRPPLFRPSTTILKEPGGGQTDDGNGGGGGGGSGGGGGESKHTPTTTRVLKEPGGGTTQEAPPAPSSVRTFDEKRGYEEAPTSSIGMTLSSVTTSQIDLRDDANYEVENRTSVRIVSRPPASPSSPAPRPAVKVSQMPGGDESRQPDFKSRVRVLQTPGGPRTSEELITRGVKVLQSPGGEESLSEGGVSSVRVLQSPGGEESVSEGIVSSVRVLQSPGGEVSSGNEEEKGRGVKTGYGSLSEGGGVKSALSWDDDDEPLSPSPQAPPPAPSQPVDKSDLPEDATPPQTPTLDLFNVPVAQLFDPTLANNSPAVAPSLDYKEYSMMLYSVVTFLRKQSAKVEFVDLWFSADLPSVVGAIDTHYLQNAYSDSGSPVPPTLPPFMSSFLSPLNEIRLVMKEIKKASTKLRILHSSLSTLKGSARRLRLLSNFKYNAMSFVNGWSSFAGLTVESQRRRFRSKFDVRGIASLDIFNEIYREFLDNIMTGLLVKTETLNQGKLALVLSQVLTLASSTSSFIVSNISSDGNVDSIKDGAWEYLEDKIVRFNRAKGRAKGGAEECLVQEEVGGGIACYW</sequence>
<gene>
    <name evidence="3" type="ORF">TrRE_jg10310</name>
</gene>
<name>A0A9W7L2N6_9STRA</name>
<keyword evidence="4" id="KW-1185">Reference proteome</keyword>
<keyword evidence="1" id="KW-0175">Coiled coil</keyword>
<feature type="coiled-coil region" evidence="1">
    <location>
        <begin position="227"/>
        <end position="254"/>
    </location>
</feature>
<evidence type="ECO:0000313" key="3">
    <source>
        <dbReference type="EMBL" id="GMI21887.1"/>
    </source>
</evidence>
<proteinExistence type="predicted"/>
<evidence type="ECO:0000256" key="2">
    <source>
        <dbReference type="SAM" id="MobiDB-lite"/>
    </source>
</evidence>
<feature type="region of interest" description="Disordered" evidence="2">
    <location>
        <begin position="454"/>
        <end position="573"/>
    </location>
</feature>
<feature type="region of interest" description="Disordered" evidence="2">
    <location>
        <begin position="391"/>
        <end position="431"/>
    </location>
</feature>
<dbReference type="OrthoDB" id="10377346at2759"/>
<accession>A0A9W7L2N6</accession>
<reference evidence="3" key="1">
    <citation type="submission" date="2022-07" db="EMBL/GenBank/DDBJ databases">
        <title>Genome analysis of Parmales, a sister group of diatoms, reveals the evolutionary specialization of diatoms from phago-mixotrophs to photoautotrophs.</title>
        <authorList>
            <person name="Ban H."/>
            <person name="Sato S."/>
            <person name="Yoshikawa S."/>
            <person name="Kazumasa Y."/>
            <person name="Nakamura Y."/>
            <person name="Ichinomiya M."/>
            <person name="Saitoh K."/>
            <person name="Sato N."/>
            <person name="Blanc-Mathieu R."/>
            <person name="Endo H."/>
            <person name="Kuwata A."/>
            <person name="Ogata H."/>
        </authorList>
    </citation>
    <scope>NUCLEOTIDE SEQUENCE</scope>
</reference>
<dbReference type="EMBL" id="BRXZ01008126">
    <property type="protein sequence ID" value="GMI21887.1"/>
    <property type="molecule type" value="Genomic_DNA"/>
</dbReference>
<feature type="compositionally biased region" description="Basic and acidic residues" evidence="2">
    <location>
        <begin position="422"/>
        <end position="431"/>
    </location>
</feature>
<dbReference type="Proteomes" id="UP001165082">
    <property type="component" value="Unassembled WGS sequence"/>
</dbReference>
<evidence type="ECO:0000313" key="4">
    <source>
        <dbReference type="Proteomes" id="UP001165082"/>
    </source>
</evidence>
<feature type="compositionally biased region" description="Low complexity" evidence="2">
    <location>
        <begin position="460"/>
        <end position="493"/>
    </location>
</feature>
<comment type="caution">
    <text evidence="3">The sequence shown here is derived from an EMBL/GenBank/DDBJ whole genome shotgun (WGS) entry which is preliminary data.</text>
</comment>
<feature type="compositionally biased region" description="Gly residues" evidence="2">
    <location>
        <begin position="297"/>
        <end position="319"/>
    </location>
</feature>
<organism evidence="3 4">
    <name type="scientific">Triparma retinervis</name>
    <dbReference type="NCBI Taxonomy" id="2557542"/>
    <lineage>
        <taxon>Eukaryota</taxon>
        <taxon>Sar</taxon>
        <taxon>Stramenopiles</taxon>
        <taxon>Ochrophyta</taxon>
        <taxon>Bolidophyceae</taxon>
        <taxon>Parmales</taxon>
        <taxon>Triparmaceae</taxon>
        <taxon>Triparma</taxon>
    </lineage>
</organism>
<evidence type="ECO:0000256" key="1">
    <source>
        <dbReference type="SAM" id="Coils"/>
    </source>
</evidence>
<feature type="non-terminal residue" evidence="3">
    <location>
        <position position="1"/>
    </location>
</feature>
<feature type="compositionally biased region" description="Pro residues" evidence="2">
    <location>
        <begin position="57"/>
        <end position="71"/>
    </location>
</feature>
<feature type="compositionally biased region" description="Pro residues" evidence="2">
    <location>
        <begin position="542"/>
        <end position="553"/>
    </location>
</feature>